<dbReference type="GeneID" id="34519623"/>
<dbReference type="STRING" id="1382522.W6MJR3"/>
<dbReference type="SMART" id="SM00164">
    <property type="entry name" value="TBC"/>
    <property type="match status" value="1"/>
</dbReference>
<feature type="domain" description="Rab-GAP TBC" evidence="2">
    <location>
        <begin position="61"/>
        <end position="243"/>
    </location>
</feature>
<dbReference type="SUPFAM" id="SSF47923">
    <property type="entry name" value="Ypt/Rab-GAP domain of gyp1p"/>
    <property type="match status" value="2"/>
</dbReference>
<sequence length="492" mass="56219">MSSILPPEWVEMELGDMSKSIFNELPLSEDKADLKKSCLETACALQDGQLLKLLAETRDGLIDSKLRSKIWPQLLGFPIDPQLGYDFTSSPPHKDEDQVSKDIDRSFVYYPQNEARKQELKSRLSDLIVGVLRANPELHYYQGYHDIASIVVMVFENDNEAFQFLSLLTQFHLRDHMMSSIDSSVQQLEIIGDLMGCIDPKFNRVISSVNPIYSLSSILSLFAHNIQSFEDLCLIWDFVFAEKTMVLPLYIYVSVLVYFKEEILTKLEEESGSSFSSEDTYFEEDDLPMNLENNLDILHSILTNVVGENLGNEFEIFQVLHSSVEYLQNHPPSQLKCFQTRISEFSVLKTTSKPEGDVPVSSYLEDDRLSTLITKQIDEDKAKAEKRRLQLIASRRPRKTSSMDNLRKYLYDRVLINRNRKLKVSMFVKISFTIGILSFLLHYYTDKAQFRSLYGAGVNGVHNMVIVKFASFSNTVAGINFGAAKESVFGLF</sequence>
<dbReference type="InterPro" id="IPR035969">
    <property type="entry name" value="Rab-GAP_TBC_sf"/>
</dbReference>
<protein>
    <recommendedName>
        <fullName evidence="2">Rab-GAP TBC domain-containing protein</fullName>
    </recommendedName>
</protein>
<dbReference type="PANTHER" id="PTHR20913:SF7">
    <property type="entry name" value="RE60063P"/>
    <property type="match status" value="1"/>
</dbReference>
<name>W6MJR3_9ASCO</name>
<dbReference type="Gene3D" id="1.10.472.80">
    <property type="entry name" value="Ypt/Rab-GAP domain of gyp1p, domain 3"/>
    <property type="match status" value="1"/>
</dbReference>
<keyword evidence="4" id="KW-1185">Reference proteome</keyword>
<evidence type="ECO:0000313" key="3">
    <source>
        <dbReference type="EMBL" id="CDK26228.1"/>
    </source>
</evidence>
<dbReference type="HOGENOM" id="CLU_039465_0_1_1"/>
<dbReference type="RefSeq" id="XP_022458235.1">
    <property type="nucleotide sequence ID" value="XM_022604455.1"/>
</dbReference>
<dbReference type="PROSITE" id="PS50086">
    <property type="entry name" value="TBC_RABGAP"/>
    <property type="match status" value="1"/>
</dbReference>
<dbReference type="GO" id="GO:0006888">
    <property type="term" value="P:endoplasmic reticulum to Golgi vesicle-mediated transport"/>
    <property type="evidence" value="ECO:0007669"/>
    <property type="project" value="TreeGrafter"/>
</dbReference>
<dbReference type="GO" id="GO:0005096">
    <property type="term" value="F:GTPase activator activity"/>
    <property type="evidence" value="ECO:0007669"/>
    <property type="project" value="UniProtKB-KW"/>
</dbReference>
<dbReference type="Pfam" id="PF00566">
    <property type="entry name" value="RabGAP-TBC"/>
    <property type="match status" value="1"/>
</dbReference>
<dbReference type="OrthoDB" id="206700at2759"/>
<dbReference type="PANTHER" id="PTHR20913">
    <property type="entry name" value="TBC1 DOMAIN FAMILY MEMBER 20/GTPASE"/>
    <property type="match status" value="1"/>
</dbReference>
<dbReference type="AlphaFoldDB" id="W6MJR3"/>
<dbReference type="GO" id="GO:0005789">
    <property type="term" value="C:endoplasmic reticulum membrane"/>
    <property type="evidence" value="ECO:0007669"/>
    <property type="project" value="TreeGrafter"/>
</dbReference>
<evidence type="ECO:0000256" key="1">
    <source>
        <dbReference type="ARBA" id="ARBA00022468"/>
    </source>
</evidence>
<proteinExistence type="predicted"/>
<evidence type="ECO:0000313" key="4">
    <source>
        <dbReference type="Proteomes" id="UP000019384"/>
    </source>
</evidence>
<reference evidence="3" key="1">
    <citation type="submission" date="2013-12" db="EMBL/GenBank/DDBJ databases">
        <authorList>
            <person name="Genoscope - CEA"/>
        </authorList>
    </citation>
    <scope>NUCLEOTIDE SEQUENCE</scope>
    <source>
        <strain evidence="3">CBS 1993</strain>
    </source>
</reference>
<accession>W6MJR3</accession>
<dbReference type="EMBL" id="HG793126">
    <property type="protein sequence ID" value="CDK26228.1"/>
    <property type="molecule type" value="Genomic_DNA"/>
</dbReference>
<dbReference type="InterPro" id="IPR045913">
    <property type="entry name" value="TBC20/Gyp8-like"/>
</dbReference>
<dbReference type="InterPro" id="IPR000195">
    <property type="entry name" value="Rab-GAP-TBC_dom"/>
</dbReference>
<dbReference type="Proteomes" id="UP000019384">
    <property type="component" value="Unassembled WGS sequence"/>
</dbReference>
<keyword evidence="1" id="KW-0343">GTPase activation</keyword>
<organism evidence="3 4">
    <name type="scientific">Kuraishia capsulata CBS 1993</name>
    <dbReference type="NCBI Taxonomy" id="1382522"/>
    <lineage>
        <taxon>Eukaryota</taxon>
        <taxon>Fungi</taxon>
        <taxon>Dikarya</taxon>
        <taxon>Ascomycota</taxon>
        <taxon>Saccharomycotina</taxon>
        <taxon>Pichiomycetes</taxon>
        <taxon>Pichiales</taxon>
        <taxon>Pichiaceae</taxon>
        <taxon>Kuraishia</taxon>
    </lineage>
</organism>
<dbReference type="Gene3D" id="1.10.8.1310">
    <property type="match status" value="1"/>
</dbReference>
<reference evidence="3" key="2">
    <citation type="submission" date="2014-02" db="EMBL/GenBank/DDBJ databases">
        <title>Complete DNA sequence of /Kuraishia capsulata/ illustrates novel genomic features among budding yeasts (/Saccharomycotina/).</title>
        <authorList>
            <person name="Morales L."/>
            <person name="Noel B."/>
            <person name="Porcel B."/>
            <person name="Marcet-Houben M."/>
            <person name="Hullo M-F."/>
            <person name="Sacerdot C."/>
            <person name="Tekaia F."/>
            <person name="Leh-Louis V."/>
            <person name="Despons L."/>
            <person name="Khanna V."/>
            <person name="Aury J-M."/>
            <person name="Barbe V."/>
            <person name="Couloux A."/>
            <person name="Labadie K."/>
            <person name="Pelletier E."/>
            <person name="Souciet J-L."/>
            <person name="Boekhout T."/>
            <person name="Gabaldon T."/>
            <person name="Wincker P."/>
            <person name="Dujon B."/>
        </authorList>
    </citation>
    <scope>NUCLEOTIDE SEQUENCE</scope>
    <source>
        <strain evidence="3">CBS 1993</strain>
    </source>
</reference>
<gene>
    <name evidence="3" type="ORF">KUCA_T00002199001</name>
</gene>
<evidence type="ECO:0000259" key="2">
    <source>
        <dbReference type="PROSITE" id="PS50086"/>
    </source>
</evidence>